<evidence type="ECO:0000256" key="1">
    <source>
        <dbReference type="SAM" id="MobiDB-lite"/>
    </source>
</evidence>
<reference evidence="3" key="1">
    <citation type="journal article" date="2023" name="Insect Mol. Biol.">
        <title>Genome sequencing provides insights into the evolution of gene families encoding plant cell wall-degrading enzymes in longhorned beetles.</title>
        <authorList>
            <person name="Shin N.R."/>
            <person name="Okamura Y."/>
            <person name="Kirsch R."/>
            <person name="Pauchet Y."/>
        </authorList>
    </citation>
    <scope>NUCLEOTIDE SEQUENCE</scope>
    <source>
        <strain evidence="3">RBIC_L_NR</strain>
    </source>
</reference>
<proteinExistence type="predicted"/>
<feature type="domain" description="KANSL3 helical" evidence="2">
    <location>
        <begin position="166"/>
        <end position="258"/>
    </location>
</feature>
<dbReference type="InterPro" id="IPR029058">
    <property type="entry name" value="AB_hydrolase_fold"/>
</dbReference>
<dbReference type="PANTHER" id="PTHR13136">
    <property type="entry name" value="TESTIS DEVELOPMENT PROTEIN PRTD"/>
    <property type="match status" value="1"/>
</dbReference>
<accession>A0AAV8WY77</accession>
<feature type="compositionally biased region" description="Polar residues" evidence="1">
    <location>
        <begin position="17"/>
        <end position="31"/>
    </location>
</feature>
<feature type="compositionally biased region" description="Polar residues" evidence="1">
    <location>
        <begin position="603"/>
        <end position="617"/>
    </location>
</feature>
<dbReference type="SUPFAM" id="SSF53474">
    <property type="entry name" value="alpha/beta-Hydrolases"/>
    <property type="match status" value="1"/>
</dbReference>
<dbReference type="EMBL" id="JANEYF010004346">
    <property type="protein sequence ID" value="KAJ8931429.1"/>
    <property type="molecule type" value="Genomic_DNA"/>
</dbReference>
<dbReference type="Gene3D" id="3.40.50.1820">
    <property type="entry name" value="alpha/beta hydrolase"/>
    <property type="match status" value="1"/>
</dbReference>
<dbReference type="Pfam" id="PF23154">
    <property type="entry name" value="KANSL3_1st"/>
    <property type="match status" value="1"/>
</dbReference>
<protein>
    <recommendedName>
        <fullName evidence="2">KANSL3 helical domain-containing protein</fullName>
    </recommendedName>
</protein>
<dbReference type="InterPro" id="IPR056519">
    <property type="entry name" value="KANSL3_1st"/>
</dbReference>
<name>A0AAV8WY77_9CUCU</name>
<evidence type="ECO:0000313" key="3">
    <source>
        <dbReference type="EMBL" id="KAJ8931429.1"/>
    </source>
</evidence>
<keyword evidence="4" id="KW-1185">Reference proteome</keyword>
<dbReference type="InterPro" id="IPR026555">
    <property type="entry name" value="NSL3/Tex30"/>
</dbReference>
<comment type="caution">
    <text evidence="3">The sequence shown here is derived from an EMBL/GenBank/DDBJ whole genome shotgun (WGS) entry which is preliminary data.</text>
</comment>
<feature type="region of interest" description="Disordered" evidence="1">
    <location>
        <begin position="1"/>
        <end position="31"/>
    </location>
</feature>
<dbReference type="Proteomes" id="UP001162156">
    <property type="component" value="Unassembled WGS sequence"/>
</dbReference>
<dbReference type="GO" id="GO:0045944">
    <property type="term" value="P:positive regulation of transcription by RNA polymerase II"/>
    <property type="evidence" value="ECO:0007669"/>
    <property type="project" value="TreeGrafter"/>
</dbReference>
<evidence type="ECO:0000313" key="4">
    <source>
        <dbReference type="Proteomes" id="UP001162156"/>
    </source>
</evidence>
<organism evidence="3 4">
    <name type="scientific">Rhamnusium bicolor</name>
    <dbReference type="NCBI Taxonomy" id="1586634"/>
    <lineage>
        <taxon>Eukaryota</taxon>
        <taxon>Metazoa</taxon>
        <taxon>Ecdysozoa</taxon>
        <taxon>Arthropoda</taxon>
        <taxon>Hexapoda</taxon>
        <taxon>Insecta</taxon>
        <taxon>Pterygota</taxon>
        <taxon>Neoptera</taxon>
        <taxon>Endopterygota</taxon>
        <taxon>Coleoptera</taxon>
        <taxon>Polyphaga</taxon>
        <taxon>Cucujiformia</taxon>
        <taxon>Chrysomeloidea</taxon>
        <taxon>Cerambycidae</taxon>
        <taxon>Lepturinae</taxon>
        <taxon>Rhagiini</taxon>
        <taxon>Rhamnusium</taxon>
    </lineage>
</organism>
<dbReference type="GO" id="GO:0044545">
    <property type="term" value="C:NSL complex"/>
    <property type="evidence" value="ECO:0007669"/>
    <property type="project" value="TreeGrafter"/>
</dbReference>
<evidence type="ECO:0000259" key="2">
    <source>
        <dbReference type="Pfam" id="PF23154"/>
    </source>
</evidence>
<gene>
    <name evidence="3" type="ORF">NQ314_015668</name>
</gene>
<sequence>MSEELIDVENDIKPLETNEQTQNSPLELTTKNNQTTSAGVEEFDFALPARSVNNKNMVIDDISKYTYPTQMTNPYDRENWTISTDHCYARPWNWRPETSFLRPTKTLFIPKPIIGRRKSTNPLAPLQDIEDIPKVRWKNVKKHAASARVDQIDEDWEEKILKVNWTPTQNRIFNSMVNILNMFNLAKLAQTGVQNEPLLRRTVIDKAVQRVRRLLATVSWDTKLTQWLHQILIDNLNSNYLGNYIDILQTLKSKLPTFVDKMMYGPNSSIRMGPLNVASMYPLLERPWDPVASSLLQDKPKKLPGNPIIILVPTAPIMSKRINKWIKLFSHLATVVTISTNFGSAAHRMTMTNCVDQLFSMTRGKIQDVRLDYPGRHIVLLGFNAGGTLALQVAQVEPVLCVISLGFSLLTAEGKRGEPDDNLLELQCPVLFVIGQCSNTSLQEDVEDLRERMRVETGLIVVGSADDYLRVNKKKKKSEGITQSIVDRCVVDEVGEFISGIILSPYPPQIRQSPTHISPDAVMKKGKIERKRYNSNTSSLDSEPPSPTPRISRPGLNNSPTNLGRPPGSKSKSRLEMKWAQQIAQGTTLPSSPSSSPPPHYPTINTPDTSSNDSSLPDKQLPPPKKSRMQAYGFNRSVMQGSNLSTLLQGGIKTIPPSQPKPSTSGIKVLENVTLNSSTTAKLISNSGRTIDLSKITVINSVKGGNTAVGNVLLLPDGKLKTVHTSIKGNGGTPILLPLSPQRGAVKPNRGKYITAKRQLLGTKPPRPVKKPIYMPTSNMQPTLPPPTNLTTQDIMDLPIIFADDNQILESNLPTELPTSSSSLSGRVTPKIITSHTPAKFMLVNKQTVSPVPSSESLPEKARSSPLVELIDLENEIEATAVPKPNLATSDVKNITIIPKNSGDTFEFPQEGGVLKRSSSVIDITDEDPDYIPPKTLKIE</sequence>
<dbReference type="PANTHER" id="PTHR13136:SF16">
    <property type="entry name" value="KAT8 REGULATORY NSL COMPLEX SUBUNIT 3"/>
    <property type="match status" value="1"/>
</dbReference>
<dbReference type="AlphaFoldDB" id="A0AAV8WY77"/>
<feature type="region of interest" description="Disordered" evidence="1">
    <location>
        <begin position="762"/>
        <end position="785"/>
    </location>
</feature>
<feature type="region of interest" description="Disordered" evidence="1">
    <location>
        <begin position="508"/>
        <end position="628"/>
    </location>
</feature>